<reference evidence="1" key="1">
    <citation type="submission" date="2023-06" db="EMBL/GenBank/DDBJ databases">
        <title>Draft genome of Marssonina rosae.</title>
        <authorList>
            <person name="Cheng Q."/>
        </authorList>
    </citation>
    <scope>NUCLEOTIDE SEQUENCE</scope>
    <source>
        <strain evidence="1">R4</strain>
    </source>
</reference>
<dbReference type="Proteomes" id="UP001285354">
    <property type="component" value="Unassembled WGS sequence"/>
</dbReference>
<protein>
    <recommendedName>
        <fullName evidence="3">Amidase</fullName>
    </recommendedName>
</protein>
<name>A0AAD9T142_9HELO</name>
<evidence type="ECO:0008006" key="3">
    <source>
        <dbReference type="Google" id="ProtNLM"/>
    </source>
</evidence>
<dbReference type="EMBL" id="JAUBYV010000005">
    <property type="protein sequence ID" value="KAK2626908.1"/>
    <property type="molecule type" value="Genomic_DNA"/>
</dbReference>
<gene>
    <name evidence="1" type="ORF">QTJ16_004083</name>
</gene>
<comment type="caution">
    <text evidence="1">The sequence shown here is derived from an EMBL/GenBank/DDBJ whole genome shotgun (WGS) entry which is preliminary data.</text>
</comment>
<dbReference type="Gene3D" id="3.90.1300.10">
    <property type="entry name" value="Amidase signature (AS) domain"/>
    <property type="match status" value="2"/>
</dbReference>
<proteinExistence type="predicted"/>
<dbReference type="SUPFAM" id="SSF75304">
    <property type="entry name" value="Amidase signature (AS) enzymes"/>
    <property type="match status" value="1"/>
</dbReference>
<evidence type="ECO:0000313" key="1">
    <source>
        <dbReference type="EMBL" id="KAK2626908.1"/>
    </source>
</evidence>
<sequence>MVHHRDGPTGGPKINEEVGMLKAWEDSELEYWDSCLNISGLFDYDAGTKPQNMVQAILDRVEEYKAVQPSVWLHLQPIKEVVREAHELYMRWQDTAKRRPRWGVPFSVKESINIAEIPTTTGCPLLAFTSTDSAPLATGMTGCQSPYGTLHSTFGKSHVVGGSSSGSAVTTIDAFAKLPSQIRTVRKTFRRLRLHFGFAPERALESCSSAFWEKFYQVVKEIAKAGGNQVDIDWKSFEAANALYNSTFVLERLTMFPDRWYVKNKQFSHPVIRQDLEGAVARQSTYTAVNVFKDLRKQAGYKCAVERTLNTGEIARGSMGEGDGEIILILVPTTPFHATIEEVENDPVAINNRRGIFTYFANVLDLVGDSH</sequence>
<keyword evidence="2" id="KW-1185">Reference proteome</keyword>
<dbReference type="InterPro" id="IPR036928">
    <property type="entry name" value="AS_sf"/>
</dbReference>
<organism evidence="1 2">
    <name type="scientific">Diplocarpon rosae</name>
    <dbReference type="NCBI Taxonomy" id="946125"/>
    <lineage>
        <taxon>Eukaryota</taxon>
        <taxon>Fungi</taxon>
        <taxon>Dikarya</taxon>
        <taxon>Ascomycota</taxon>
        <taxon>Pezizomycotina</taxon>
        <taxon>Leotiomycetes</taxon>
        <taxon>Helotiales</taxon>
        <taxon>Drepanopezizaceae</taxon>
        <taxon>Diplocarpon</taxon>
    </lineage>
</organism>
<accession>A0AAD9T142</accession>
<evidence type="ECO:0000313" key="2">
    <source>
        <dbReference type="Proteomes" id="UP001285354"/>
    </source>
</evidence>
<dbReference type="AlphaFoldDB" id="A0AAD9T142"/>